<keyword evidence="1" id="KW-0812">Transmembrane</keyword>
<dbReference type="RefSeq" id="WP_167516095.1">
    <property type="nucleotide sequence ID" value="NZ_CP043451.1"/>
</dbReference>
<dbReference type="Proteomes" id="UP000663940">
    <property type="component" value="Chromosome"/>
</dbReference>
<organism evidence="2 3">
    <name type="scientific">Mucilaginibacter rubeus</name>
    <dbReference type="NCBI Taxonomy" id="2027860"/>
    <lineage>
        <taxon>Bacteria</taxon>
        <taxon>Pseudomonadati</taxon>
        <taxon>Bacteroidota</taxon>
        <taxon>Sphingobacteriia</taxon>
        <taxon>Sphingobacteriales</taxon>
        <taxon>Sphingobacteriaceae</taxon>
        <taxon>Mucilaginibacter</taxon>
    </lineage>
</organism>
<keyword evidence="1" id="KW-0472">Membrane</keyword>
<evidence type="ECO:0000313" key="2">
    <source>
        <dbReference type="EMBL" id="QTE48138.1"/>
    </source>
</evidence>
<keyword evidence="1" id="KW-1133">Transmembrane helix</keyword>
<feature type="transmembrane region" description="Helical" evidence="1">
    <location>
        <begin position="20"/>
        <end position="43"/>
    </location>
</feature>
<reference evidence="2 3" key="1">
    <citation type="submission" date="2021-03" db="EMBL/GenBank/DDBJ databases">
        <title>Mucilaginibacter strains isolated from gold and copper mining confer multi heavy-metal resistance.</title>
        <authorList>
            <person name="Li Y."/>
        </authorList>
    </citation>
    <scope>NUCLEOTIDE SEQUENCE [LARGE SCALE GENOMIC DNA]</scope>
    <source>
        <strain evidence="2 3">P2-4</strain>
    </source>
</reference>
<evidence type="ECO:0000313" key="3">
    <source>
        <dbReference type="Proteomes" id="UP000663940"/>
    </source>
</evidence>
<evidence type="ECO:0000256" key="1">
    <source>
        <dbReference type="SAM" id="Phobius"/>
    </source>
</evidence>
<accession>A0ABX7U8J4</accession>
<sequence length="51" mass="5872">MAWKRSRLLSARVNRSGPTLGEALLQVFLKILIGIALTAKLLWEWYISHHL</sequence>
<protein>
    <submittedName>
        <fullName evidence="2">Uncharacterized protein</fullName>
    </submittedName>
</protein>
<name>A0ABX7U8J4_9SPHI</name>
<keyword evidence="3" id="KW-1185">Reference proteome</keyword>
<dbReference type="EMBL" id="CP071880">
    <property type="protein sequence ID" value="QTE48138.1"/>
    <property type="molecule type" value="Genomic_DNA"/>
</dbReference>
<gene>
    <name evidence="2" type="ORF">J3L21_21625</name>
</gene>
<proteinExistence type="predicted"/>